<gene>
    <name evidence="3" type="ORF">Tdes44962_MAKER04245</name>
</gene>
<dbReference type="PANTHER" id="PTHR42024:SF1">
    <property type="entry name" value="AMINO ACID PERMEASE_ SLC12A DOMAIN-CONTAINING PROTEIN"/>
    <property type="match status" value="1"/>
</dbReference>
<feature type="transmembrane region" description="Helical" evidence="2">
    <location>
        <begin position="204"/>
        <end position="226"/>
    </location>
</feature>
<feature type="transmembrane region" description="Helical" evidence="2">
    <location>
        <begin position="278"/>
        <end position="299"/>
    </location>
</feature>
<reference evidence="3 4" key="1">
    <citation type="journal article" date="2018" name="IMA Fungus">
        <title>IMA Genome-F 10: Nine draft genome sequences of Claviceps purpurea s.lat., including C. arundinis, C. humidiphila, and C. cf. spartinae, pseudomolecules for the pitch canker pathogen Fusarium circinatum, draft genome of Davidsoniella eucalypti, Grosmannia galeiformis, Quambalaria eucalypti, and Teratosphaeria destructans.</title>
        <authorList>
            <person name="Wingfield B.D."/>
            <person name="Liu M."/>
            <person name="Nguyen H.D."/>
            <person name="Lane F.A."/>
            <person name="Morgan S.W."/>
            <person name="De Vos L."/>
            <person name="Wilken P.M."/>
            <person name="Duong T.A."/>
            <person name="Aylward J."/>
            <person name="Coetzee M.P."/>
            <person name="Dadej K."/>
            <person name="De Beer Z.W."/>
            <person name="Findlay W."/>
            <person name="Havenga M."/>
            <person name="Kolarik M."/>
            <person name="Menzies J.G."/>
            <person name="Naidoo K."/>
            <person name="Pochopski O."/>
            <person name="Shoukouhi P."/>
            <person name="Santana Q.C."/>
            <person name="Seifert K.A."/>
            <person name="Soal N."/>
            <person name="Steenkamp E.T."/>
            <person name="Tatham C.T."/>
            <person name="van der Nest M.A."/>
            <person name="Wingfield M.J."/>
        </authorList>
    </citation>
    <scope>NUCLEOTIDE SEQUENCE [LARGE SCALE GENOMIC DNA]</scope>
    <source>
        <strain evidence="3">CMW44962</strain>
    </source>
</reference>
<feature type="compositionally biased region" description="Basic and acidic residues" evidence="1">
    <location>
        <begin position="105"/>
        <end position="116"/>
    </location>
</feature>
<feature type="compositionally biased region" description="Basic and acidic residues" evidence="1">
    <location>
        <begin position="1"/>
        <end position="18"/>
    </location>
</feature>
<feature type="region of interest" description="Disordered" evidence="1">
    <location>
        <begin position="467"/>
        <end position="501"/>
    </location>
</feature>
<name>A0A9W7SN50_9PEZI</name>
<feature type="compositionally biased region" description="Basic and acidic residues" evidence="1">
    <location>
        <begin position="484"/>
        <end position="501"/>
    </location>
</feature>
<evidence type="ECO:0000313" key="3">
    <source>
        <dbReference type="EMBL" id="KAH9825405.1"/>
    </source>
</evidence>
<keyword evidence="2" id="KW-0472">Membrane</keyword>
<keyword evidence="2" id="KW-1133">Transmembrane helix</keyword>
<evidence type="ECO:0000313" key="4">
    <source>
        <dbReference type="Proteomes" id="UP001138500"/>
    </source>
</evidence>
<keyword evidence="4" id="KW-1185">Reference proteome</keyword>
<organism evidence="3 4">
    <name type="scientific">Teratosphaeria destructans</name>
    <dbReference type="NCBI Taxonomy" id="418781"/>
    <lineage>
        <taxon>Eukaryota</taxon>
        <taxon>Fungi</taxon>
        <taxon>Dikarya</taxon>
        <taxon>Ascomycota</taxon>
        <taxon>Pezizomycotina</taxon>
        <taxon>Dothideomycetes</taxon>
        <taxon>Dothideomycetidae</taxon>
        <taxon>Mycosphaerellales</taxon>
        <taxon>Teratosphaeriaceae</taxon>
        <taxon>Teratosphaeria</taxon>
    </lineage>
</organism>
<feature type="region of interest" description="Disordered" evidence="1">
    <location>
        <begin position="1"/>
        <end position="145"/>
    </location>
</feature>
<dbReference type="EMBL" id="RIBY02002123">
    <property type="protein sequence ID" value="KAH9825405.1"/>
    <property type="molecule type" value="Genomic_DNA"/>
</dbReference>
<reference evidence="3 4" key="2">
    <citation type="journal article" date="2021" name="Curr. Genet.">
        <title>Genetic response to nitrogen starvation in the aggressive Eucalyptus foliar pathogen Teratosphaeria destructans.</title>
        <authorList>
            <person name="Havenga M."/>
            <person name="Wingfield B.D."/>
            <person name="Wingfield M.J."/>
            <person name="Dreyer L.L."/>
            <person name="Roets F."/>
            <person name="Aylward J."/>
        </authorList>
    </citation>
    <scope>NUCLEOTIDE SEQUENCE [LARGE SCALE GENOMIC DNA]</scope>
    <source>
        <strain evidence="3">CMW44962</strain>
    </source>
</reference>
<protein>
    <submittedName>
        <fullName evidence="3">Uncharacterized protein</fullName>
    </submittedName>
</protein>
<dbReference type="OrthoDB" id="4838853at2759"/>
<dbReference type="Proteomes" id="UP001138500">
    <property type="component" value="Unassembled WGS sequence"/>
</dbReference>
<keyword evidence="2" id="KW-0812">Transmembrane</keyword>
<evidence type="ECO:0000256" key="2">
    <source>
        <dbReference type="SAM" id="Phobius"/>
    </source>
</evidence>
<feature type="transmembrane region" description="Helical" evidence="2">
    <location>
        <begin position="311"/>
        <end position="332"/>
    </location>
</feature>
<feature type="transmembrane region" description="Helical" evidence="2">
    <location>
        <begin position="395"/>
        <end position="415"/>
    </location>
</feature>
<feature type="compositionally biased region" description="Polar residues" evidence="1">
    <location>
        <begin position="24"/>
        <end position="49"/>
    </location>
</feature>
<feature type="transmembrane region" description="Helical" evidence="2">
    <location>
        <begin position="238"/>
        <end position="257"/>
    </location>
</feature>
<proteinExistence type="predicted"/>
<evidence type="ECO:0000256" key="1">
    <source>
        <dbReference type="SAM" id="MobiDB-lite"/>
    </source>
</evidence>
<dbReference type="PANTHER" id="PTHR42024">
    <property type="entry name" value="AMINO ACID PERMEASE_ SLC12A DOMAIN-CONTAINING PROTEIN"/>
    <property type="match status" value="1"/>
</dbReference>
<feature type="transmembrane region" description="Helical" evidence="2">
    <location>
        <begin position="427"/>
        <end position="445"/>
    </location>
</feature>
<dbReference type="AlphaFoldDB" id="A0A9W7SN50"/>
<accession>A0A9W7SN50</accession>
<sequence>MDGEDPKQHDFDQRHDGPFDAPRASTQLSAEQRHGFSTSPAGNKTTSRAPSAPVGRKSMQEPRRNNAQAIKDARRSLQQPRHTSDPMLPTRGSMQLNRASGAARPSRDFDTRRDGPYGRPSITMVRRRSSGAPLSPDSRRPTQGQLDEAFNEKDRDERQGHGHVQEGLDSIRTDMEAPVFELPMFEPEPPPLHYNLASRKWSIIMFWSLILVDCIAMPIALYFGLWYGLTRAQLSANAVFSIVTAALGGVSILEYVLRFRRLWRKSSTCRPIGARRAYLDWFHWNFSLGWVIVVVELIIGTIPENPPIRLLSMPVVSMLYAFGTQLLVFDILRLFQVPAPVRVSSIPKGSQLRPCIYALIEDICAVDGSGGTTFRENLNRRYEASHIFRAMLRRLGVFWAIGSEGAAVVFTILIFTIQHEAAYCVGWAAPFVWAAVWSLLTYWYVKYMLKKERQAWAEEVALKAEEGLRSSNSETGVPLGPMESEQHRRNEEREAAREGST</sequence>
<comment type="caution">
    <text evidence="3">The sequence shown here is derived from an EMBL/GenBank/DDBJ whole genome shotgun (WGS) entry which is preliminary data.</text>
</comment>